<organism evidence="2 3">
    <name type="scientific">Clohesyomyces aquaticus</name>
    <dbReference type="NCBI Taxonomy" id="1231657"/>
    <lineage>
        <taxon>Eukaryota</taxon>
        <taxon>Fungi</taxon>
        <taxon>Dikarya</taxon>
        <taxon>Ascomycota</taxon>
        <taxon>Pezizomycotina</taxon>
        <taxon>Dothideomycetes</taxon>
        <taxon>Pleosporomycetidae</taxon>
        <taxon>Pleosporales</taxon>
        <taxon>Lindgomycetaceae</taxon>
        <taxon>Clohesyomyces</taxon>
    </lineage>
</organism>
<proteinExistence type="predicted"/>
<reference evidence="2 3" key="1">
    <citation type="submission" date="2016-07" db="EMBL/GenBank/DDBJ databases">
        <title>Pervasive Adenine N6-methylation of Active Genes in Fungi.</title>
        <authorList>
            <consortium name="DOE Joint Genome Institute"/>
            <person name="Mondo S.J."/>
            <person name="Dannebaum R.O."/>
            <person name="Kuo R.C."/>
            <person name="Labutti K."/>
            <person name="Haridas S."/>
            <person name="Kuo A."/>
            <person name="Salamov A."/>
            <person name="Ahrendt S.R."/>
            <person name="Lipzen A."/>
            <person name="Sullivan W."/>
            <person name="Andreopoulos W.B."/>
            <person name="Clum A."/>
            <person name="Lindquist E."/>
            <person name="Daum C."/>
            <person name="Ramamoorthy G.K."/>
            <person name="Gryganskyi A."/>
            <person name="Culley D."/>
            <person name="Magnuson J.K."/>
            <person name="James T.Y."/>
            <person name="O'Malley M.A."/>
            <person name="Stajich J.E."/>
            <person name="Spatafora J.W."/>
            <person name="Visel A."/>
            <person name="Grigoriev I.V."/>
        </authorList>
    </citation>
    <scope>NUCLEOTIDE SEQUENCE [LARGE SCALE GENOMIC DNA]</scope>
    <source>
        <strain evidence="2 3">CBS 115471</strain>
    </source>
</reference>
<dbReference type="AlphaFoldDB" id="A0A1Y1ZW44"/>
<dbReference type="Proteomes" id="UP000193144">
    <property type="component" value="Unassembled WGS sequence"/>
</dbReference>
<feature type="region of interest" description="Disordered" evidence="1">
    <location>
        <begin position="27"/>
        <end position="49"/>
    </location>
</feature>
<gene>
    <name evidence="2" type="ORF">BCR34DRAFT_233953</name>
</gene>
<sequence length="179" mass="19158">MHAWSPSLASSLRRGLRLQCDAQPGCESARSGVSSPQTKPSLQRAARQPPVVKMTNLQACNGARLVHSTKQLLFVLGHQCAECTWMPASRTSKCTEDGHRDTVTMQSRGASAALPRLKRAVSVPERRCAGDIWSQGRCGSGTVAGLADCRIRPSALTALAVLGTLAWEFSTASDINNQD</sequence>
<protein>
    <submittedName>
        <fullName evidence="2">Uncharacterized protein</fullName>
    </submittedName>
</protein>
<evidence type="ECO:0000256" key="1">
    <source>
        <dbReference type="SAM" id="MobiDB-lite"/>
    </source>
</evidence>
<feature type="compositionally biased region" description="Polar residues" evidence="1">
    <location>
        <begin position="31"/>
        <end position="41"/>
    </location>
</feature>
<accession>A0A1Y1ZW44</accession>
<evidence type="ECO:0000313" key="3">
    <source>
        <dbReference type="Proteomes" id="UP000193144"/>
    </source>
</evidence>
<name>A0A1Y1ZW44_9PLEO</name>
<dbReference type="EMBL" id="MCFA01000033">
    <property type="protein sequence ID" value="ORY14461.1"/>
    <property type="molecule type" value="Genomic_DNA"/>
</dbReference>
<comment type="caution">
    <text evidence="2">The sequence shown here is derived from an EMBL/GenBank/DDBJ whole genome shotgun (WGS) entry which is preliminary data.</text>
</comment>
<evidence type="ECO:0000313" key="2">
    <source>
        <dbReference type="EMBL" id="ORY14461.1"/>
    </source>
</evidence>
<keyword evidence="3" id="KW-1185">Reference proteome</keyword>